<gene>
    <name evidence="10" type="ORF">MAPG_06304</name>
</gene>
<dbReference type="PANTHER" id="PTHR47797">
    <property type="entry name" value="DEHYDROGENASE, PUTATIVE (AFU_ORTHOLOGUE AFUA_8G05805)-RELATED"/>
    <property type="match status" value="1"/>
</dbReference>
<feature type="signal peptide" evidence="8">
    <location>
        <begin position="1"/>
        <end position="19"/>
    </location>
</feature>
<dbReference type="InterPro" id="IPR006593">
    <property type="entry name" value="Cyt_b561/ferric_Rdtase_TM"/>
</dbReference>
<accession>A0A0H2TTT9</accession>
<dbReference type="CDD" id="cd08760">
    <property type="entry name" value="Cyt_b561_FRRS1_like"/>
    <property type="match status" value="1"/>
</dbReference>
<dbReference type="Gene3D" id="1.20.120.1770">
    <property type="match status" value="1"/>
</dbReference>
<feature type="transmembrane region" description="Helical" evidence="7">
    <location>
        <begin position="203"/>
        <end position="223"/>
    </location>
</feature>
<keyword evidence="8" id="KW-0732">Signal</keyword>
<keyword evidence="4" id="KW-0249">Electron transport</keyword>
<evidence type="ECO:0000259" key="9">
    <source>
        <dbReference type="SMART" id="SM00665"/>
    </source>
</evidence>
<keyword evidence="6 7" id="KW-0472">Membrane</keyword>
<organism evidence="10">
    <name type="scientific">Magnaporthiopsis poae (strain ATCC 64411 / 73-15)</name>
    <name type="common">Kentucky bluegrass fungus</name>
    <name type="synonym">Magnaporthe poae</name>
    <dbReference type="NCBI Taxonomy" id="644358"/>
    <lineage>
        <taxon>Eukaryota</taxon>
        <taxon>Fungi</taxon>
        <taxon>Dikarya</taxon>
        <taxon>Ascomycota</taxon>
        <taxon>Pezizomycotina</taxon>
        <taxon>Sordariomycetes</taxon>
        <taxon>Sordariomycetidae</taxon>
        <taxon>Magnaporthales</taxon>
        <taxon>Magnaporthaceae</taxon>
        <taxon>Magnaporthiopsis</taxon>
    </lineage>
</organism>
<evidence type="ECO:0000256" key="4">
    <source>
        <dbReference type="ARBA" id="ARBA00022982"/>
    </source>
</evidence>
<dbReference type="PANTHER" id="PTHR47797:SF1">
    <property type="entry name" value="CYTOCHROME B561 DOMAIN-CONTAINING PROTEIN-RELATED"/>
    <property type="match status" value="1"/>
</dbReference>
<proteinExistence type="predicted"/>
<dbReference type="EMBL" id="GL876970">
    <property type="protein sequence ID" value="KLU87303.1"/>
    <property type="molecule type" value="Genomic_DNA"/>
</dbReference>
<evidence type="ECO:0000256" key="2">
    <source>
        <dbReference type="ARBA" id="ARBA00022448"/>
    </source>
</evidence>
<evidence type="ECO:0000256" key="5">
    <source>
        <dbReference type="ARBA" id="ARBA00022989"/>
    </source>
</evidence>
<feature type="transmembrane region" description="Helical" evidence="7">
    <location>
        <begin position="162"/>
        <end position="183"/>
    </location>
</feature>
<feature type="transmembrane region" description="Helical" evidence="7">
    <location>
        <begin position="115"/>
        <end position="142"/>
    </location>
</feature>
<feature type="transmembrane region" description="Helical" evidence="7">
    <location>
        <begin position="88"/>
        <end position="108"/>
    </location>
</feature>
<keyword evidence="5 7" id="KW-1133">Transmembrane helix</keyword>
<keyword evidence="3 7" id="KW-0812">Transmembrane</keyword>
<dbReference type="OrthoDB" id="19261at2759"/>
<evidence type="ECO:0000256" key="1">
    <source>
        <dbReference type="ARBA" id="ARBA00004370"/>
    </source>
</evidence>
<dbReference type="SMART" id="SM00665">
    <property type="entry name" value="B561"/>
    <property type="match status" value="1"/>
</dbReference>
<reference evidence="10" key="2">
    <citation type="submission" date="2011-03" db="EMBL/GenBank/DDBJ databases">
        <title>Annotation of Magnaporthe poae ATCC 64411.</title>
        <authorList>
            <person name="Ma L.-J."/>
            <person name="Dead R."/>
            <person name="Young S.K."/>
            <person name="Zeng Q."/>
            <person name="Gargeya S."/>
            <person name="Fitzgerald M."/>
            <person name="Haas B."/>
            <person name="Abouelleil A."/>
            <person name="Alvarado L."/>
            <person name="Arachchi H.M."/>
            <person name="Berlin A."/>
            <person name="Brown A."/>
            <person name="Chapman S.B."/>
            <person name="Chen Z."/>
            <person name="Dunbar C."/>
            <person name="Freedman E."/>
            <person name="Gearin G."/>
            <person name="Gellesch M."/>
            <person name="Goldberg J."/>
            <person name="Griggs A."/>
            <person name="Gujja S."/>
            <person name="Heiman D."/>
            <person name="Howarth C."/>
            <person name="Larson L."/>
            <person name="Lui A."/>
            <person name="MacDonald P.J.P."/>
            <person name="Mehta T."/>
            <person name="Montmayeur A."/>
            <person name="Murphy C."/>
            <person name="Neiman D."/>
            <person name="Pearson M."/>
            <person name="Priest M."/>
            <person name="Roberts A."/>
            <person name="Saif S."/>
            <person name="Shea T."/>
            <person name="Shenoy N."/>
            <person name="Sisk P."/>
            <person name="Stolte C."/>
            <person name="Sykes S."/>
            <person name="Yandava C."/>
            <person name="Wortman J."/>
            <person name="Nusbaum C."/>
            <person name="Birren B."/>
        </authorList>
    </citation>
    <scope>NUCLEOTIDE SEQUENCE</scope>
    <source>
        <strain evidence="10">ATCC 64411</strain>
    </source>
</reference>
<evidence type="ECO:0000313" key="10">
    <source>
        <dbReference type="EMBL" id="KLU87303.1"/>
    </source>
</evidence>
<feature type="domain" description="Cytochrome b561" evidence="9">
    <location>
        <begin position="88"/>
        <end position="220"/>
    </location>
</feature>
<sequence length="250" mass="26347">MARILQAATCLSLVAPAIAAPQWWNGNNPNNGGNGGFGNGGFGNGNGNGFGNGNGGFGSDGNGFPNGFGNSNSFLGFDINQAMYRRSVHGILASLAFVILFPIGSILMRIVPGRLALFAHAGTQVVAVIIYVAAAGLGIHLVSTIRLPFGNGSLLDEPSINFHPIIGLVLLVMVVVQPVLGYLHHAAFKKLGRRQVWSHLHLWNGRLAITMGIINGGLGLMVSRAPTRLITAYIAVSAVMWMLWFCAAVF</sequence>
<keyword evidence="2" id="KW-0813">Transport</keyword>
<comment type="subcellular location">
    <subcellularLocation>
        <location evidence="1">Membrane</location>
    </subcellularLocation>
</comment>
<evidence type="ECO:0000256" key="3">
    <source>
        <dbReference type="ARBA" id="ARBA00022692"/>
    </source>
</evidence>
<evidence type="ECO:0000256" key="7">
    <source>
        <dbReference type="SAM" id="Phobius"/>
    </source>
</evidence>
<dbReference type="AlphaFoldDB" id="A0A0H2TTT9"/>
<feature type="non-terminal residue" evidence="10">
    <location>
        <position position="250"/>
    </location>
</feature>
<protein>
    <recommendedName>
        <fullName evidence="9">Cytochrome b561 domain-containing protein</fullName>
    </recommendedName>
</protein>
<evidence type="ECO:0000256" key="8">
    <source>
        <dbReference type="SAM" id="SignalP"/>
    </source>
</evidence>
<evidence type="ECO:0000256" key="6">
    <source>
        <dbReference type="ARBA" id="ARBA00023136"/>
    </source>
</evidence>
<feature type="transmembrane region" description="Helical" evidence="7">
    <location>
        <begin position="229"/>
        <end position="249"/>
    </location>
</feature>
<name>A0A0H2TTT9_MAGP6</name>
<feature type="chain" id="PRO_5005202475" description="Cytochrome b561 domain-containing protein" evidence="8">
    <location>
        <begin position="20"/>
        <end position="250"/>
    </location>
</feature>
<dbReference type="VEuPathDB" id="FungiDB:MAPG_06304"/>
<dbReference type="GO" id="GO:0016020">
    <property type="term" value="C:membrane"/>
    <property type="evidence" value="ECO:0007669"/>
    <property type="project" value="UniProtKB-SubCell"/>
</dbReference>
<reference evidence="10" key="1">
    <citation type="submission" date="2010-05" db="EMBL/GenBank/DDBJ databases">
        <title>The Genome Sequence of Magnaporthe poae strain ATCC 64411.</title>
        <authorList>
            <consortium name="The Broad Institute Genome Sequencing Platform"/>
            <consortium name="Broad Institute Genome Sequencing Center for Infectious Disease"/>
            <person name="Ma L.-J."/>
            <person name="Dead R."/>
            <person name="Young S."/>
            <person name="Zeng Q."/>
            <person name="Koehrsen M."/>
            <person name="Alvarado L."/>
            <person name="Berlin A."/>
            <person name="Chapman S.B."/>
            <person name="Chen Z."/>
            <person name="Freedman E."/>
            <person name="Gellesch M."/>
            <person name="Goldberg J."/>
            <person name="Griggs A."/>
            <person name="Gujja S."/>
            <person name="Heilman E.R."/>
            <person name="Heiman D."/>
            <person name="Hepburn T."/>
            <person name="Howarth C."/>
            <person name="Jen D."/>
            <person name="Larson L."/>
            <person name="Mehta T."/>
            <person name="Neiman D."/>
            <person name="Pearson M."/>
            <person name="Roberts A."/>
            <person name="Saif S."/>
            <person name="Shea T."/>
            <person name="Shenoy N."/>
            <person name="Sisk P."/>
            <person name="Stolte C."/>
            <person name="Sykes S."/>
            <person name="Walk T."/>
            <person name="White J."/>
            <person name="Yandava C."/>
            <person name="Haas B."/>
            <person name="Nusbaum C."/>
            <person name="Birren B."/>
        </authorList>
    </citation>
    <scope>NUCLEOTIDE SEQUENCE</scope>
    <source>
        <strain evidence="10">ATCC 64411</strain>
    </source>
</reference>